<proteinExistence type="predicted"/>
<keyword evidence="1" id="KW-0732">Signal</keyword>
<evidence type="ECO:0000313" key="2">
    <source>
        <dbReference type="EMBL" id="TCT00382.1"/>
    </source>
</evidence>
<evidence type="ECO:0000256" key="1">
    <source>
        <dbReference type="SAM" id="SignalP"/>
    </source>
</evidence>
<feature type="chain" id="PRO_5020384478" evidence="1">
    <location>
        <begin position="26"/>
        <end position="346"/>
    </location>
</feature>
<comment type="caution">
    <text evidence="2">The sequence shown here is derived from an EMBL/GenBank/DDBJ whole genome shotgun (WGS) entry which is preliminary data.</text>
</comment>
<evidence type="ECO:0000313" key="3">
    <source>
        <dbReference type="Proteomes" id="UP000294599"/>
    </source>
</evidence>
<dbReference type="Proteomes" id="UP000294599">
    <property type="component" value="Unassembled WGS sequence"/>
</dbReference>
<dbReference type="AlphaFoldDB" id="A0A4R3LJE7"/>
<accession>A0A4R3LJE7</accession>
<name>A0A4R3LJE7_9GAMM</name>
<reference evidence="2 3" key="1">
    <citation type="submission" date="2019-03" db="EMBL/GenBank/DDBJ databases">
        <title>Genomic Encyclopedia of Type Strains, Phase IV (KMG-IV): sequencing the most valuable type-strain genomes for metagenomic binning, comparative biology and taxonomic classification.</title>
        <authorList>
            <person name="Goeker M."/>
        </authorList>
    </citation>
    <scope>NUCLEOTIDE SEQUENCE [LARGE SCALE GENOMIC DNA]</scope>
    <source>
        <strain evidence="2 3">DSM 21944</strain>
    </source>
</reference>
<organism evidence="2 3">
    <name type="scientific">Pseudofulvimonas gallinarii</name>
    <dbReference type="NCBI Taxonomy" id="634155"/>
    <lineage>
        <taxon>Bacteria</taxon>
        <taxon>Pseudomonadati</taxon>
        <taxon>Pseudomonadota</taxon>
        <taxon>Gammaproteobacteria</taxon>
        <taxon>Lysobacterales</taxon>
        <taxon>Rhodanobacteraceae</taxon>
        <taxon>Pseudofulvimonas</taxon>
    </lineage>
</organism>
<keyword evidence="3" id="KW-1185">Reference proteome</keyword>
<sequence length="346" mass="36761">MNMKTSLLAVVGVCASIGGVCPSFAVEADLYDRLHGGFSGLQVELTSRDQFGAVSYRRFDDGLFVLSARSRGAVLCAADSGSAIGPRLVVDPNGPRGQYSGVPLGNFYYSEWMDSGRAPLSYGVEQLLFVGANYNIDPTDQTYRLGVNSVQGFCVAGLEQVPPPSEEPTCIVHSHDGVHDVVHRGSFEAGELKVTTALVASDPPSGVMPGLLRYRHTLSAQGGAVDGIRFREQFPHYFGSPSDFRDALALDSYWTCQPGGAVDGGVGRGYCSVISGRGYISADNLALEDQGCVVLEVTREWTHAAEKSPESFSGTIHSAAFHSGESSGNGLPGVERSLLRFVPESP</sequence>
<gene>
    <name evidence="2" type="ORF">EDC25_103150</name>
</gene>
<protein>
    <submittedName>
        <fullName evidence="2">Uncharacterized protein</fullName>
    </submittedName>
</protein>
<feature type="signal peptide" evidence="1">
    <location>
        <begin position="1"/>
        <end position="25"/>
    </location>
</feature>
<dbReference type="EMBL" id="SMAF01000003">
    <property type="protein sequence ID" value="TCT00382.1"/>
    <property type="molecule type" value="Genomic_DNA"/>
</dbReference>
<dbReference type="RefSeq" id="WP_132577243.1">
    <property type="nucleotide sequence ID" value="NZ_JBHLWF010000007.1"/>
</dbReference>